<reference evidence="3" key="1">
    <citation type="journal article" date="2021" name="Proc. Natl. Acad. Sci. U.S.A.">
        <title>A Catalog of Tens of Thousands of Viruses from Human Metagenomes Reveals Hidden Associations with Chronic Diseases.</title>
        <authorList>
            <person name="Tisza M.J."/>
            <person name="Buck C.B."/>
        </authorList>
    </citation>
    <scope>NUCLEOTIDE SEQUENCE</scope>
    <source>
        <strain evidence="3">CtdKF3</strain>
    </source>
</reference>
<evidence type="ECO:0000313" key="3">
    <source>
        <dbReference type="EMBL" id="DAE09286.1"/>
    </source>
</evidence>
<evidence type="ECO:0000256" key="1">
    <source>
        <dbReference type="SAM" id="Coils"/>
    </source>
</evidence>
<proteinExistence type="predicted"/>
<keyword evidence="1" id="KW-0175">Coiled coil</keyword>
<dbReference type="Pfam" id="PF11418">
    <property type="entry name" value="Scaffolding_pro"/>
    <property type="match status" value="1"/>
</dbReference>
<dbReference type="SUPFAM" id="SSF90246">
    <property type="entry name" value="Head morphogenesis protein gp7"/>
    <property type="match status" value="1"/>
</dbReference>
<protein>
    <submittedName>
        <fullName evidence="3">Phi29 scaffolding protein</fullName>
    </submittedName>
</protein>
<accession>A0A8S5PQ99</accession>
<dbReference type="InterPro" id="IPR024374">
    <property type="entry name" value="Phage_phi-29_Gp7"/>
</dbReference>
<feature type="region of interest" description="Disordered" evidence="2">
    <location>
        <begin position="80"/>
        <end position="111"/>
    </location>
</feature>
<feature type="compositionally biased region" description="Acidic residues" evidence="2">
    <location>
        <begin position="87"/>
        <end position="97"/>
    </location>
</feature>
<dbReference type="EMBL" id="BK015485">
    <property type="protein sequence ID" value="DAE09286.1"/>
    <property type="molecule type" value="Genomic_DNA"/>
</dbReference>
<organism evidence="3">
    <name type="scientific">Podoviridae sp. ctdKF3</name>
    <dbReference type="NCBI Taxonomy" id="2825261"/>
    <lineage>
        <taxon>Viruses</taxon>
        <taxon>Duplodnaviria</taxon>
        <taxon>Heunggongvirae</taxon>
        <taxon>Uroviricota</taxon>
        <taxon>Caudoviricetes</taxon>
    </lineage>
</organism>
<evidence type="ECO:0000256" key="2">
    <source>
        <dbReference type="SAM" id="MobiDB-lite"/>
    </source>
</evidence>
<dbReference type="InterPro" id="IPR038032">
    <property type="entry name" value="Gp7"/>
</dbReference>
<name>A0A8S5PQ99_9CAUD</name>
<sequence length="111" mass="13137">MDNENREPMTYDEHEALLIQVSNANGDVGSMTEALQSLRDNYKYTRESYDANRTELEMLNDKYKKLEQKNLDLFMRISADDKKEKENEDIEKDDEVENLSYNELFEERQGG</sequence>
<dbReference type="Gene3D" id="1.20.5.400">
    <property type="match status" value="1"/>
</dbReference>
<feature type="coiled-coil region" evidence="1">
    <location>
        <begin position="49"/>
        <end position="76"/>
    </location>
</feature>